<gene>
    <name evidence="1" type="ORF">CHC_T00003523001</name>
</gene>
<evidence type="ECO:0000313" key="1">
    <source>
        <dbReference type="EMBL" id="CDF34952.1"/>
    </source>
</evidence>
<sequence length="78" mass="8606">MTFVTLLFRHKKNCWKGTRTNCVALSILTPFSQGIFFFLAWETLACSQTEEGATMPMVCIERNSLLDSNGGDGGALEV</sequence>
<dbReference type="EMBL" id="HG001711">
    <property type="protein sequence ID" value="CDF34952.1"/>
    <property type="molecule type" value="Genomic_DNA"/>
</dbReference>
<keyword evidence="2" id="KW-1185">Reference proteome</keyword>
<evidence type="ECO:0000313" key="2">
    <source>
        <dbReference type="Proteomes" id="UP000012073"/>
    </source>
</evidence>
<reference evidence="2" key="1">
    <citation type="journal article" date="2013" name="Proc. Natl. Acad. Sci. U.S.A.">
        <title>Genome structure and metabolic features in the red seaweed Chondrus crispus shed light on evolution of the Archaeplastida.</title>
        <authorList>
            <person name="Collen J."/>
            <person name="Porcel B."/>
            <person name="Carre W."/>
            <person name="Ball S.G."/>
            <person name="Chaparro C."/>
            <person name="Tonon T."/>
            <person name="Barbeyron T."/>
            <person name="Michel G."/>
            <person name="Noel B."/>
            <person name="Valentin K."/>
            <person name="Elias M."/>
            <person name="Artiguenave F."/>
            <person name="Arun A."/>
            <person name="Aury J.M."/>
            <person name="Barbosa-Neto J.F."/>
            <person name="Bothwell J.H."/>
            <person name="Bouget F.Y."/>
            <person name="Brillet L."/>
            <person name="Cabello-Hurtado F."/>
            <person name="Capella-Gutierrez S."/>
            <person name="Charrier B."/>
            <person name="Cladiere L."/>
            <person name="Cock J.M."/>
            <person name="Coelho S.M."/>
            <person name="Colleoni C."/>
            <person name="Czjzek M."/>
            <person name="Da Silva C."/>
            <person name="Delage L."/>
            <person name="Denoeud F."/>
            <person name="Deschamps P."/>
            <person name="Dittami S.M."/>
            <person name="Gabaldon T."/>
            <person name="Gachon C.M."/>
            <person name="Groisillier A."/>
            <person name="Herve C."/>
            <person name="Jabbari K."/>
            <person name="Katinka M."/>
            <person name="Kloareg B."/>
            <person name="Kowalczyk N."/>
            <person name="Labadie K."/>
            <person name="Leblanc C."/>
            <person name="Lopez P.J."/>
            <person name="McLachlan D.H."/>
            <person name="Meslet-Cladiere L."/>
            <person name="Moustafa A."/>
            <person name="Nehr Z."/>
            <person name="Nyvall Collen P."/>
            <person name="Panaud O."/>
            <person name="Partensky F."/>
            <person name="Poulain J."/>
            <person name="Rensing S.A."/>
            <person name="Rousvoal S."/>
            <person name="Samson G."/>
            <person name="Symeonidi A."/>
            <person name="Weissenbach J."/>
            <person name="Zambounis A."/>
            <person name="Wincker P."/>
            <person name="Boyen C."/>
        </authorList>
    </citation>
    <scope>NUCLEOTIDE SEQUENCE [LARGE SCALE GENOMIC DNA]</scope>
    <source>
        <strain evidence="2">cv. Stackhouse</strain>
    </source>
</reference>
<dbReference type="Proteomes" id="UP000012073">
    <property type="component" value="Unassembled WGS sequence"/>
</dbReference>
<proteinExistence type="predicted"/>
<dbReference type="RefSeq" id="XP_005714771.1">
    <property type="nucleotide sequence ID" value="XM_005714714.1"/>
</dbReference>
<organism evidence="1 2">
    <name type="scientific">Chondrus crispus</name>
    <name type="common">Carrageen Irish moss</name>
    <name type="synonym">Polymorpha crispa</name>
    <dbReference type="NCBI Taxonomy" id="2769"/>
    <lineage>
        <taxon>Eukaryota</taxon>
        <taxon>Rhodophyta</taxon>
        <taxon>Florideophyceae</taxon>
        <taxon>Rhodymeniophycidae</taxon>
        <taxon>Gigartinales</taxon>
        <taxon>Gigartinaceae</taxon>
        <taxon>Chondrus</taxon>
    </lineage>
</organism>
<dbReference type="GeneID" id="17322486"/>
<protein>
    <submittedName>
        <fullName evidence="1">Uncharacterized protein</fullName>
    </submittedName>
</protein>
<accession>R7Q8V7</accession>
<dbReference type="KEGG" id="ccp:CHC_T00003523001"/>
<dbReference type="AlphaFoldDB" id="R7Q8V7"/>
<name>R7Q8V7_CHOCR</name>
<dbReference type="Gramene" id="CDF34952">
    <property type="protein sequence ID" value="CDF34952"/>
    <property type="gene ID" value="CHC_T00003523001"/>
</dbReference>